<dbReference type="GO" id="GO:0008968">
    <property type="term" value="F:D-sedoheptulose 7-phosphate isomerase activity"/>
    <property type="evidence" value="ECO:0007669"/>
    <property type="project" value="UniProtKB-UniRule"/>
</dbReference>
<dbReference type="EC" id="5.3.1.28" evidence="9"/>
<keyword evidence="5 9" id="KW-0479">Metal-binding</keyword>
<evidence type="ECO:0000313" key="11">
    <source>
        <dbReference type="EMBL" id="OXR47335.1"/>
    </source>
</evidence>
<evidence type="ECO:0000256" key="9">
    <source>
        <dbReference type="HAMAP-Rule" id="MF_00067"/>
    </source>
</evidence>
<reference evidence="11 12" key="1">
    <citation type="submission" date="2017-07" db="EMBL/GenBank/DDBJ databases">
        <title>First draft Genome Sequence of Nocardia cerradoensis isolated from human infection.</title>
        <authorList>
            <person name="Carrasco G."/>
        </authorList>
    </citation>
    <scope>NUCLEOTIDE SEQUENCE [LARGE SCALE GENOMIC DNA]</scope>
    <source>
        <strain evidence="11 12">CNM20130759</strain>
    </source>
</reference>
<name>A0A231HF68_9NOCA</name>
<evidence type="ECO:0000256" key="5">
    <source>
        <dbReference type="ARBA" id="ARBA00022723"/>
    </source>
</evidence>
<dbReference type="InterPro" id="IPR001347">
    <property type="entry name" value="SIS_dom"/>
</dbReference>
<feature type="binding site" evidence="9">
    <location>
        <position position="184"/>
    </location>
    <ligand>
        <name>substrate</name>
    </ligand>
</feature>
<dbReference type="GO" id="GO:0005737">
    <property type="term" value="C:cytoplasm"/>
    <property type="evidence" value="ECO:0007669"/>
    <property type="project" value="UniProtKB-SubCell"/>
</dbReference>
<dbReference type="CDD" id="cd05006">
    <property type="entry name" value="SIS_GmhA"/>
    <property type="match status" value="1"/>
</dbReference>
<dbReference type="HAMAP" id="MF_00067">
    <property type="entry name" value="GmhA"/>
    <property type="match status" value="1"/>
</dbReference>
<proteinExistence type="inferred from homology"/>
<evidence type="ECO:0000256" key="8">
    <source>
        <dbReference type="ARBA" id="ARBA00023277"/>
    </source>
</evidence>
<keyword evidence="6 9" id="KW-0862">Zinc</keyword>
<dbReference type="SUPFAM" id="SSF53697">
    <property type="entry name" value="SIS domain"/>
    <property type="match status" value="1"/>
</dbReference>
<feature type="binding site" evidence="9">
    <location>
        <position position="73"/>
    </location>
    <ligand>
        <name>Zn(2+)</name>
        <dbReference type="ChEBI" id="CHEBI:29105"/>
    </ligand>
</feature>
<dbReference type="InterPro" id="IPR050099">
    <property type="entry name" value="SIS_GmhA/DiaA_subfam"/>
</dbReference>
<comment type="miscellaneous">
    <text evidence="9">The reaction produces a racemic mixture of D-glycero-alpha-D-manno-heptose 7-phosphate and D-glycero-beta-D-manno-heptose 7-phosphate.</text>
</comment>
<feature type="binding site" evidence="9">
    <location>
        <position position="192"/>
    </location>
    <ligand>
        <name>Zn(2+)</name>
        <dbReference type="ChEBI" id="CHEBI:29105"/>
    </ligand>
</feature>
<keyword evidence="7 9" id="KW-0413">Isomerase</keyword>
<protein>
    <recommendedName>
        <fullName evidence="9">Phosphoheptose isomerase</fullName>
        <ecNumber evidence="9">5.3.1.28</ecNumber>
    </recommendedName>
    <alternativeName>
        <fullName evidence="9">Sedoheptulose 7-phosphate isomerase</fullName>
    </alternativeName>
</protein>
<feature type="binding site" evidence="9">
    <location>
        <position position="137"/>
    </location>
    <ligand>
        <name>substrate</name>
    </ligand>
</feature>
<dbReference type="PANTHER" id="PTHR30390">
    <property type="entry name" value="SEDOHEPTULOSE 7-PHOSPHATE ISOMERASE / DNAA INITIATOR-ASSOCIATING FACTOR FOR REPLICATION INITIATION"/>
    <property type="match status" value="1"/>
</dbReference>
<sequence length="206" mass="21894">MTGPRDEYRRHDVAGIGTELEEHFELLGTALRRNVRPSVAHIWDWGERLACVYRDGGRLFACGNGGSAAEAQHLTAELTGRFREERRPLSAVALHADTSSVTAIANDYGFDEMFARQLRAHGRPGDVLVAMSTSGSSGNVVAAAKAAADIGLTSWALTGPAPNSLASLCDDAVAVEAESTATVQEVHLVLVHALCTALDSALRDRS</sequence>
<dbReference type="Pfam" id="PF13580">
    <property type="entry name" value="SIS_2"/>
    <property type="match status" value="1"/>
</dbReference>
<feature type="domain" description="SIS" evidence="10">
    <location>
        <begin position="49"/>
        <end position="206"/>
    </location>
</feature>
<dbReference type="GO" id="GO:2001061">
    <property type="term" value="P:D-glycero-D-manno-heptose 7-phosphate biosynthetic process"/>
    <property type="evidence" value="ECO:0007669"/>
    <property type="project" value="UniProtKB-UniPathway"/>
</dbReference>
<feature type="binding site" evidence="9">
    <location>
        <position position="77"/>
    </location>
    <ligand>
        <name>Zn(2+)</name>
        <dbReference type="ChEBI" id="CHEBI:29105"/>
    </ligand>
</feature>
<feature type="binding site" evidence="9">
    <location>
        <position position="77"/>
    </location>
    <ligand>
        <name>substrate</name>
    </ligand>
</feature>
<comment type="pathway">
    <text evidence="9">Carbohydrate biosynthesis; D-glycero-D-manno-heptose 7-phosphate biosynthesis; D-glycero-alpha-D-manno-heptose 7-phosphate and D-glycero-beta-D-manno-heptose 7-phosphate from sedoheptulose 7-phosphate: step 1/1.</text>
</comment>
<keyword evidence="8 9" id="KW-0119">Carbohydrate metabolism</keyword>
<evidence type="ECO:0000256" key="1">
    <source>
        <dbReference type="ARBA" id="ARBA00000348"/>
    </source>
</evidence>
<dbReference type="InterPro" id="IPR035461">
    <property type="entry name" value="GmhA/DiaA"/>
</dbReference>
<comment type="catalytic activity">
    <reaction evidence="1 9">
        <text>2 D-sedoheptulose 7-phosphate = D-glycero-alpha-D-manno-heptose 7-phosphate + D-glycero-beta-D-manno-heptose 7-phosphate</text>
        <dbReference type="Rhea" id="RHEA:27489"/>
        <dbReference type="ChEBI" id="CHEBI:57483"/>
        <dbReference type="ChEBI" id="CHEBI:60203"/>
        <dbReference type="ChEBI" id="CHEBI:60204"/>
        <dbReference type="EC" id="5.3.1.28"/>
    </reaction>
</comment>
<dbReference type="InterPro" id="IPR046348">
    <property type="entry name" value="SIS_dom_sf"/>
</dbReference>
<gene>
    <name evidence="9 11" type="primary">gmhA</name>
    <name evidence="11" type="ORF">B7C42_00458</name>
</gene>
<feature type="binding site" evidence="9">
    <location>
        <begin position="64"/>
        <end position="66"/>
    </location>
    <ligand>
        <name>substrate</name>
    </ligand>
</feature>
<feature type="binding site" evidence="9">
    <location>
        <begin position="132"/>
        <end position="134"/>
    </location>
    <ligand>
        <name>substrate</name>
    </ligand>
</feature>
<dbReference type="Gene3D" id="3.40.50.10490">
    <property type="entry name" value="Glucose-6-phosphate isomerase like protein, domain 1"/>
    <property type="match status" value="1"/>
</dbReference>
<evidence type="ECO:0000256" key="2">
    <source>
        <dbReference type="ARBA" id="ARBA00004496"/>
    </source>
</evidence>
<comment type="caution">
    <text evidence="11">The sequence shown here is derived from an EMBL/GenBank/DDBJ whole genome shotgun (WGS) entry which is preliminary data.</text>
</comment>
<evidence type="ECO:0000313" key="12">
    <source>
        <dbReference type="Proteomes" id="UP000215506"/>
    </source>
</evidence>
<dbReference type="AlphaFoldDB" id="A0A231HF68"/>
<evidence type="ECO:0000256" key="3">
    <source>
        <dbReference type="ARBA" id="ARBA00009894"/>
    </source>
</evidence>
<evidence type="ECO:0000256" key="7">
    <source>
        <dbReference type="ARBA" id="ARBA00023235"/>
    </source>
</evidence>
<dbReference type="Proteomes" id="UP000215506">
    <property type="component" value="Unassembled WGS sequence"/>
</dbReference>
<feature type="binding site" evidence="9">
    <location>
        <begin position="106"/>
        <end position="107"/>
    </location>
    <ligand>
        <name>substrate</name>
    </ligand>
</feature>
<dbReference type="GO" id="GO:0008270">
    <property type="term" value="F:zinc ion binding"/>
    <property type="evidence" value="ECO:0007669"/>
    <property type="project" value="UniProtKB-UniRule"/>
</dbReference>
<dbReference type="PANTHER" id="PTHR30390:SF6">
    <property type="entry name" value="DNAA INITIATOR-ASSOCIATING PROTEIN DIAA"/>
    <property type="match status" value="1"/>
</dbReference>
<dbReference type="UniPathway" id="UPA00041">
    <property type="reaction ID" value="UER00436"/>
</dbReference>
<dbReference type="RefSeq" id="WP_051042337.1">
    <property type="nucleotide sequence ID" value="NZ_JAAXOR010000003.1"/>
</dbReference>
<feature type="binding site" evidence="9">
    <location>
        <position position="184"/>
    </location>
    <ligand>
        <name>Zn(2+)</name>
        <dbReference type="ChEBI" id="CHEBI:29105"/>
    </ligand>
</feature>
<comment type="function">
    <text evidence="9">Catalyzes the isomerization of sedoheptulose 7-phosphate in D-glycero-D-manno-heptose 7-phosphate.</text>
</comment>
<organism evidence="11 12">
    <name type="scientific">Nocardia cerradoensis</name>
    <dbReference type="NCBI Taxonomy" id="85688"/>
    <lineage>
        <taxon>Bacteria</taxon>
        <taxon>Bacillati</taxon>
        <taxon>Actinomycetota</taxon>
        <taxon>Actinomycetes</taxon>
        <taxon>Mycobacteriales</taxon>
        <taxon>Nocardiaceae</taxon>
        <taxon>Nocardia</taxon>
    </lineage>
</organism>
<dbReference type="EMBL" id="NGAF01000001">
    <property type="protein sequence ID" value="OXR47335.1"/>
    <property type="molecule type" value="Genomic_DNA"/>
</dbReference>
<comment type="subcellular location">
    <subcellularLocation>
        <location evidence="2 9">Cytoplasm</location>
    </subcellularLocation>
</comment>
<evidence type="ECO:0000256" key="6">
    <source>
        <dbReference type="ARBA" id="ARBA00022833"/>
    </source>
</evidence>
<comment type="cofactor">
    <cofactor evidence="9">
        <name>Zn(2+)</name>
        <dbReference type="ChEBI" id="CHEBI:29105"/>
    </cofactor>
    <text evidence="9">Binds 1 zinc ion per subunit.</text>
</comment>
<dbReference type="GO" id="GO:0005975">
    <property type="term" value="P:carbohydrate metabolic process"/>
    <property type="evidence" value="ECO:0007669"/>
    <property type="project" value="UniProtKB-UniRule"/>
</dbReference>
<accession>A0A231HF68</accession>
<keyword evidence="12" id="KW-1185">Reference proteome</keyword>
<evidence type="ECO:0000259" key="10">
    <source>
        <dbReference type="PROSITE" id="PS51464"/>
    </source>
</evidence>
<dbReference type="PROSITE" id="PS51464">
    <property type="entry name" value="SIS"/>
    <property type="match status" value="1"/>
</dbReference>
<evidence type="ECO:0000256" key="4">
    <source>
        <dbReference type="ARBA" id="ARBA00022490"/>
    </source>
</evidence>
<dbReference type="GO" id="GO:0097367">
    <property type="term" value="F:carbohydrate derivative binding"/>
    <property type="evidence" value="ECO:0007669"/>
    <property type="project" value="InterPro"/>
</dbReference>
<comment type="similarity">
    <text evidence="3 9">Belongs to the SIS family. GmhA subfamily.</text>
</comment>
<dbReference type="InterPro" id="IPR004515">
    <property type="entry name" value="Phosphoheptose_Isoase"/>
</dbReference>
<keyword evidence="4 9" id="KW-0963">Cytoplasm</keyword>